<evidence type="ECO:0000313" key="1">
    <source>
        <dbReference type="EMBL" id="MFD1228660.1"/>
    </source>
</evidence>
<proteinExistence type="predicted"/>
<accession>A0ABW3VA25</accession>
<dbReference type="EMBL" id="JBHTMA010000040">
    <property type="protein sequence ID" value="MFD1228660.1"/>
    <property type="molecule type" value="Genomic_DNA"/>
</dbReference>
<keyword evidence="2" id="KW-1185">Reference proteome</keyword>
<dbReference type="InterPro" id="IPR025048">
    <property type="entry name" value="DUF3987"/>
</dbReference>
<dbReference type="Proteomes" id="UP001597263">
    <property type="component" value="Unassembled WGS sequence"/>
</dbReference>
<name>A0ABW3VA25_9HYPH</name>
<sequence length="502" mass="55202">MNAPEPIPFKPDWPAPDMRYLRSELPEPPNLPLEDVFSPRWSSWIRAAAEAKAAPPDYVMAGALSVCGALIGNSRWPSPWQGWTEPPVLWAVAIGNPSMNKSPGLDAVLNPLKKVERALREQVQGEVTEWRARAEVAKLAESAWKEAVKAAIKSGDAVPSRPASANAGKEPIMPRLAVTDTTVEKLAVIASVQPRGALLARDELAGWLQGMSRYSGGGSDRPFWLEAYGGRSYSVERMGRDPVYVDRLSVGVLGGIQPDRLRSLLMKTDDDGLLARFLPVWPNPAPVKRPDLSYDESFMENIIHRLLSLHMHADENGTVRPWIISFSEDSRVLLDSFRETARGWENGAEGLLLSFIGKLAGLAVRLSLVLGLMEWASGEAEEPQEIAVHHFGRAAHMVESYLLPMARRAYADASAPKAERAARRLVKLIKEKGWRQFTAREVLRAERTGLSNSDDLNPALNALQEADIIRPVSTSSGSQGGRAQRLFTVNPAVFRGNHDKVA</sequence>
<organism evidence="1 2">
    <name type="scientific">Pseudochrobactrum kiredjianiae</name>
    <dbReference type="NCBI Taxonomy" id="386305"/>
    <lineage>
        <taxon>Bacteria</taxon>
        <taxon>Pseudomonadati</taxon>
        <taxon>Pseudomonadota</taxon>
        <taxon>Alphaproteobacteria</taxon>
        <taxon>Hyphomicrobiales</taxon>
        <taxon>Brucellaceae</taxon>
        <taxon>Pseudochrobactrum</taxon>
    </lineage>
</organism>
<gene>
    <name evidence="1" type="ORF">ACFQ35_16070</name>
</gene>
<protein>
    <submittedName>
        <fullName evidence="1">YfjI family protein</fullName>
    </submittedName>
</protein>
<dbReference type="RefSeq" id="WP_289385371.1">
    <property type="nucleotide sequence ID" value="NZ_JAUCBM010000001.1"/>
</dbReference>
<reference evidence="2" key="1">
    <citation type="journal article" date="2019" name="Int. J. Syst. Evol. Microbiol.">
        <title>The Global Catalogue of Microorganisms (GCM) 10K type strain sequencing project: providing services to taxonomists for standard genome sequencing and annotation.</title>
        <authorList>
            <consortium name="The Broad Institute Genomics Platform"/>
            <consortium name="The Broad Institute Genome Sequencing Center for Infectious Disease"/>
            <person name="Wu L."/>
            <person name="Ma J."/>
        </authorList>
    </citation>
    <scope>NUCLEOTIDE SEQUENCE [LARGE SCALE GENOMIC DNA]</scope>
    <source>
        <strain evidence="2">CCUG 49584</strain>
    </source>
</reference>
<dbReference type="Pfam" id="PF13148">
    <property type="entry name" value="DUF3987"/>
    <property type="match status" value="1"/>
</dbReference>
<comment type="caution">
    <text evidence="1">The sequence shown here is derived from an EMBL/GenBank/DDBJ whole genome shotgun (WGS) entry which is preliminary data.</text>
</comment>
<evidence type="ECO:0000313" key="2">
    <source>
        <dbReference type="Proteomes" id="UP001597263"/>
    </source>
</evidence>